<sequence>MISRFFLIWLVVLPQLFHHEVLGMWARFGGKSGGSAGSSLSDPLLGESADSAGSSVRQARVSDSPSTRNTLSDEQQKELTRWLNAIHGHSKYWLLNANPYDRPGFTTRFAGNDPTYYKLKKRYEDADKQSNLTNEMKELLDKALYELSNLKSGDDQTIAIRADYLQAFGAVTPIRGSKSTSLQIAIWEYIQERFKEIEKADQSRTRQLFYLITYHAETRAPII</sequence>
<dbReference type="AlphaFoldDB" id="A0A2N5SEN5"/>
<evidence type="ECO:0000256" key="1">
    <source>
        <dbReference type="SAM" id="MobiDB-lite"/>
    </source>
</evidence>
<evidence type="ECO:0000256" key="2">
    <source>
        <dbReference type="SAM" id="SignalP"/>
    </source>
</evidence>
<evidence type="ECO:0000313" key="3">
    <source>
        <dbReference type="EMBL" id="PLW11707.1"/>
    </source>
</evidence>
<dbReference type="EMBL" id="PGCI01000060">
    <property type="protein sequence ID" value="PLW44165.1"/>
    <property type="molecule type" value="Genomic_DNA"/>
</dbReference>
<protein>
    <submittedName>
        <fullName evidence="3">Uncharacterized protein</fullName>
    </submittedName>
</protein>
<accession>A0A2N5SEN5</accession>
<feature type="chain" id="PRO_5014563159" evidence="2">
    <location>
        <begin position="24"/>
        <end position="223"/>
    </location>
</feature>
<evidence type="ECO:0000313" key="4">
    <source>
        <dbReference type="EMBL" id="PLW44165.1"/>
    </source>
</evidence>
<evidence type="ECO:0000313" key="5">
    <source>
        <dbReference type="Proteomes" id="UP000235392"/>
    </source>
</evidence>
<feature type="region of interest" description="Disordered" evidence="1">
    <location>
        <begin position="39"/>
        <end position="75"/>
    </location>
</feature>
<keyword evidence="2" id="KW-0732">Signal</keyword>
<feature type="signal peptide" evidence="2">
    <location>
        <begin position="1"/>
        <end position="23"/>
    </location>
</feature>
<organism evidence="3 5">
    <name type="scientific">Puccinia coronata f. sp. avenae</name>
    <dbReference type="NCBI Taxonomy" id="200324"/>
    <lineage>
        <taxon>Eukaryota</taxon>
        <taxon>Fungi</taxon>
        <taxon>Dikarya</taxon>
        <taxon>Basidiomycota</taxon>
        <taxon>Pucciniomycotina</taxon>
        <taxon>Pucciniomycetes</taxon>
        <taxon>Pucciniales</taxon>
        <taxon>Pucciniaceae</taxon>
        <taxon>Puccinia</taxon>
    </lineage>
</organism>
<dbReference type="EMBL" id="PGCI01000912">
    <property type="protein sequence ID" value="PLW11707.1"/>
    <property type="molecule type" value="Genomic_DNA"/>
</dbReference>
<proteinExistence type="predicted"/>
<comment type="caution">
    <text evidence="3">The sequence shown here is derived from an EMBL/GenBank/DDBJ whole genome shotgun (WGS) entry which is preliminary data.</text>
</comment>
<gene>
    <name evidence="4" type="ORF">PCASD_09540</name>
    <name evidence="3" type="ORF">PCASD_20730</name>
</gene>
<name>A0A2N5SEN5_9BASI</name>
<reference evidence="3 5" key="1">
    <citation type="submission" date="2017-11" db="EMBL/GenBank/DDBJ databases">
        <title>De novo assembly and phasing of dikaryotic genomes from two isolates of Puccinia coronata f. sp. avenae, the causal agent of oat crown rust.</title>
        <authorList>
            <person name="Miller M.E."/>
            <person name="Zhang Y."/>
            <person name="Omidvar V."/>
            <person name="Sperschneider J."/>
            <person name="Schwessinger B."/>
            <person name="Raley C."/>
            <person name="Palmer J.M."/>
            <person name="Garnica D."/>
            <person name="Upadhyaya N."/>
            <person name="Rathjen J."/>
            <person name="Taylor J.M."/>
            <person name="Park R.F."/>
            <person name="Dodds P.N."/>
            <person name="Hirsch C.D."/>
            <person name="Kianian S.F."/>
            <person name="Figueroa M."/>
        </authorList>
    </citation>
    <scope>NUCLEOTIDE SEQUENCE [LARGE SCALE GENOMIC DNA]</scope>
    <source>
        <strain evidence="3">12SD80</strain>
    </source>
</reference>
<feature type="compositionally biased region" description="Polar residues" evidence="1">
    <location>
        <begin position="51"/>
        <end position="73"/>
    </location>
</feature>
<dbReference type="Proteomes" id="UP000235392">
    <property type="component" value="Unassembled WGS sequence"/>
</dbReference>